<name>A0ABP3EMY9_9ACTN</name>
<dbReference type="Proteomes" id="UP001501867">
    <property type="component" value="Unassembled WGS sequence"/>
</dbReference>
<protein>
    <submittedName>
        <fullName evidence="1">Uncharacterized protein</fullName>
    </submittedName>
</protein>
<dbReference type="EMBL" id="BAAABV010000005">
    <property type="protein sequence ID" value="GAA0270432.1"/>
    <property type="molecule type" value="Genomic_DNA"/>
</dbReference>
<proteinExistence type="predicted"/>
<evidence type="ECO:0000313" key="1">
    <source>
        <dbReference type="EMBL" id="GAA0270432.1"/>
    </source>
</evidence>
<accession>A0ABP3EMY9</accession>
<evidence type="ECO:0000313" key="2">
    <source>
        <dbReference type="Proteomes" id="UP001501867"/>
    </source>
</evidence>
<organism evidence="1 2">
    <name type="scientific">Streptomyces polychromogenes</name>
    <dbReference type="NCBI Taxonomy" id="67342"/>
    <lineage>
        <taxon>Bacteria</taxon>
        <taxon>Bacillati</taxon>
        <taxon>Actinomycetota</taxon>
        <taxon>Actinomycetes</taxon>
        <taxon>Kitasatosporales</taxon>
        <taxon>Streptomycetaceae</taxon>
        <taxon>Streptomyces</taxon>
    </lineage>
</organism>
<sequence>MSATCERALHAIDTEIRKRLSGPASALSCAGEALPAPGKRSPSPDTVWIISALRRAAATPMQEIGQASQTGPDLLDTQIDEAAAELDQGRQHERITPQSSRPYALQGTLLSDVGRLLADLRPGRQSIAGW</sequence>
<gene>
    <name evidence="1" type="ORF">GCM10010302_05010</name>
</gene>
<keyword evidence="2" id="KW-1185">Reference proteome</keyword>
<reference evidence="2" key="1">
    <citation type="journal article" date="2019" name="Int. J. Syst. Evol. Microbiol.">
        <title>The Global Catalogue of Microorganisms (GCM) 10K type strain sequencing project: providing services to taxonomists for standard genome sequencing and annotation.</title>
        <authorList>
            <consortium name="The Broad Institute Genomics Platform"/>
            <consortium name="The Broad Institute Genome Sequencing Center for Infectious Disease"/>
            <person name="Wu L."/>
            <person name="Ma J."/>
        </authorList>
    </citation>
    <scope>NUCLEOTIDE SEQUENCE [LARGE SCALE GENOMIC DNA]</scope>
    <source>
        <strain evidence="2">JCM 4505</strain>
    </source>
</reference>
<comment type="caution">
    <text evidence="1">The sequence shown here is derived from an EMBL/GenBank/DDBJ whole genome shotgun (WGS) entry which is preliminary data.</text>
</comment>